<dbReference type="AlphaFoldDB" id="A0AAQ3XHC4"/>
<keyword evidence="2" id="KW-1185">Reference proteome</keyword>
<reference evidence="1 2" key="1">
    <citation type="submission" date="2024-02" db="EMBL/GenBank/DDBJ databases">
        <title>High-quality chromosome-scale genome assembly of Pensacola bahiagrass (Paspalum notatum Flugge var. saurae).</title>
        <authorList>
            <person name="Vega J.M."/>
            <person name="Podio M."/>
            <person name="Orjuela J."/>
            <person name="Siena L.A."/>
            <person name="Pessino S.C."/>
            <person name="Combes M.C."/>
            <person name="Mariac C."/>
            <person name="Albertini E."/>
            <person name="Pupilli F."/>
            <person name="Ortiz J.P.A."/>
            <person name="Leblanc O."/>
        </authorList>
    </citation>
    <scope>NUCLEOTIDE SEQUENCE [LARGE SCALE GENOMIC DNA]</scope>
    <source>
        <strain evidence="1">R1</strain>
        <tissue evidence="1">Leaf</tissue>
    </source>
</reference>
<protein>
    <submittedName>
        <fullName evidence="1">Uncharacterized protein</fullName>
    </submittedName>
</protein>
<accession>A0AAQ3XHC4</accession>
<sequence length="101" mass="11202">MARRLIRKCTRNARVTDVPNYHEAEYKVRCRSMCLFLGVSEGVPPHNCEANPEAILMLTLVGAGWTTSPLQSYRKKSSVALSTCEPKYVAAAPRSYGCLLP</sequence>
<dbReference type="Proteomes" id="UP001341281">
    <property type="component" value="Chromosome 10"/>
</dbReference>
<organism evidence="1 2">
    <name type="scientific">Paspalum notatum var. saurae</name>
    <dbReference type="NCBI Taxonomy" id="547442"/>
    <lineage>
        <taxon>Eukaryota</taxon>
        <taxon>Viridiplantae</taxon>
        <taxon>Streptophyta</taxon>
        <taxon>Embryophyta</taxon>
        <taxon>Tracheophyta</taxon>
        <taxon>Spermatophyta</taxon>
        <taxon>Magnoliopsida</taxon>
        <taxon>Liliopsida</taxon>
        <taxon>Poales</taxon>
        <taxon>Poaceae</taxon>
        <taxon>PACMAD clade</taxon>
        <taxon>Panicoideae</taxon>
        <taxon>Andropogonodae</taxon>
        <taxon>Paspaleae</taxon>
        <taxon>Paspalinae</taxon>
        <taxon>Paspalum</taxon>
    </lineage>
</organism>
<name>A0AAQ3XHC4_PASNO</name>
<dbReference type="EMBL" id="CP144754">
    <property type="protein sequence ID" value="WVZ97916.1"/>
    <property type="molecule type" value="Genomic_DNA"/>
</dbReference>
<gene>
    <name evidence="1" type="ORF">U9M48_043418</name>
</gene>
<proteinExistence type="predicted"/>
<evidence type="ECO:0000313" key="1">
    <source>
        <dbReference type="EMBL" id="WVZ97916.1"/>
    </source>
</evidence>
<evidence type="ECO:0000313" key="2">
    <source>
        <dbReference type="Proteomes" id="UP001341281"/>
    </source>
</evidence>